<dbReference type="InterPro" id="IPR027417">
    <property type="entry name" value="P-loop_NTPase"/>
</dbReference>
<evidence type="ECO:0000259" key="2">
    <source>
        <dbReference type="Pfam" id="PF17289"/>
    </source>
</evidence>
<dbReference type="RefSeq" id="WP_039256108.1">
    <property type="nucleotide sequence ID" value="NZ_JENJ01000065.1"/>
</dbReference>
<proteinExistence type="predicted"/>
<dbReference type="EMBL" id="JENJ01000065">
    <property type="protein sequence ID" value="KGM94646.1"/>
    <property type="molecule type" value="Genomic_DNA"/>
</dbReference>
<name>A0A0A0I2V8_CLONO</name>
<accession>A0A0A0I2V8</accession>
<dbReference type="InterPro" id="IPR035421">
    <property type="entry name" value="Terminase_6C"/>
</dbReference>
<comment type="caution">
    <text evidence="3">The sequence shown here is derived from an EMBL/GenBank/DDBJ whole genome shotgun (WGS) entry which is preliminary data.</text>
</comment>
<keyword evidence="1" id="KW-1188">Viral release from host cell</keyword>
<organism evidence="3 4">
    <name type="scientific">Clostridium novyi A str. 4552</name>
    <dbReference type="NCBI Taxonomy" id="1444289"/>
    <lineage>
        <taxon>Bacteria</taxon>
        <taxon>Bacillati</taxon>
        <taxon>Bacillota</taxon>
        <taxon>Clostridia</taxon>
        <taxon>Eubacteriales</taxon>
        <taxon>Clostridiaceae</taxon>
        <taxon>Clostridium</taxon>
    </lineage>
</organism>
<gene>
    <name evidence="3" type="ORF">Z968_11315</name>
</gene>
<evidence type="ECO:0000313" key="3">
    <source>
        <dbReference type="EMBL" id="KGM94646.1"/>
    </source>
</evidence>
<sequence>MNNTEKLKKIWNSPRLFIESFMKIPDKNQNIVQFKLNPMQRDYIENMDTYNIILKARQGGMSVANCGLALYYAITTPNTDCLMLSHTDESTRKIFNKLKTMYGLLPDVLKPKLKRNNRQELAFENGSTISCHTMGKKDVGRGSTLKFIHISEFAFVGEQAERQLLSLEQALASNGHLTIETTANGLNFFHNLYQKAKNKENAYKCFFYNYIDTACMFQDEYIKYKRIFKNINGRDLKKEDLTDEEKQLMKDYKGMTLDIITWRRLKIANSSGDQFNQEFPITDDVAFVSSGAGVFYNTRVAENIRYLKKDNYLKLNNLVKDLPIELRKFYGKSFFIYKNFKSNTKYFIGVDSGEGIGKDYSTVVVFDEDGEEVAMFKNNKIKPFEYAEIVNYIGHYFNKGILVVERASAGHTIIEKLRYEYKYMNMLKYKTYDARGKKKTKVGFETSSKSKGLIINNFREMFETGNIKLNSKETLEEMKVFEVKENGSMGAMQGYHDDLVMATAMALEGLKQGTYYIW</sequence>
<dbReference type="AlphaFoldDB" id="A0A0A0I2V8"/>
<dbReference type="Pfam" id="PF17289">
    <property type="entry name" value="Terminase_6C"/>
    <property type="match status" value="1"/>
</dbReference>
<dbReference type="Pfam" id="PF03237">
    <property type="entry name" value="Terminase_6N"/>
    <property type="match status" value="1"/>
</dbReference>
<dbReference type="OrthoDB" id="9768556at2"/>
<dbReference type="Proteomes" id="UP000030012">
    <property type="component" value="Unassembled WGS sequence"/>
</dbReference>
<protein>
    <recommendedName>
        <fullName evidence="2">Terminase large subunit gp17-like C-terminal domain-containing protein</fullName>
    </recommendedName>
</protein>
<dbReference type="Gene3D" id="3.30.420.240">
    <property type="match status" value="1"/>
</dbReference>
<reference evidence="3 4" key="1">
    <citation type="submission" date="2014-01" db="EMBL/GenBank/DDBJ databases">
        <title>Plasmidome dynamics in the species complex Clostridium novyi sensu lato converts strains of independent lineages into distinctly different pathogens.</title>
        <authorList>
            <person name="Skarin H."/>
            <person name="Segerman B."/>
        </authorList>
    </citation>
    <scope>NUCLEOTIDE SEQUENCE [LARGE SCALE GENOMIC DNA]</scope>
    <source>
        <strain evidence="3 4">4552</strain>
    </source>
</reference>
<dbReference type="Gene3D" id="3.40.50.300">
    <property type="entry name" value="P-loop containing nucleotide triphosphate hydrolases"/>
    <property type="match status" value="1"/>
</dbReference>
<evidence type="ECO:0000313" key="4">
    <source>
        <dbReference type="Proteomes" id="UP000030012"/>
    </source>
</evidence>
<evidence type="ECO:0000256" key="1">
    <source>
        <dbReference type="ARBA" id="ARBA00022612"/>
    </source>
</evidence>
<feature type="domain" description="Terminase large subunit gp17-like C-terminal" evidence="2">
    <location>
        <begin position="348"/>
        <end position="508"/>
    </location>
</feature>